<dbReference type="PROSITE" id="PS51135">
    <property type="entry name" value="CIDE_N"/>
    <property type="match status" value="1"/>
</dbReference>
<dbReference type="Proteomes" id="UP001652625">
    <property type="component" value="Chromosome 08"/>
</dbReference>
<dbReference type="GeneID" id="136083924"/>
<keyword evidence="1 2" id="KW-0053">Apoptosis</keyword>
<evidence type="ECO:0000313" key="6">
    <source>
        <dbReference type="RefSeq" id="XP_065659940.1"/>
    </source>
</evidence>
<evidence type="ECO:0000313" key="5">
    <source>
        <dbReference type="Proteomes" id="UP001652625"/>
    </source>
</evidence>
<evidence type="ECO:0000256" key="2">
    <source>
        <dbReference type="PROSITE-ProRule" id="PRU00447"/>
    </source>
</evidence>
<gene>
    <name evidence="6" type="primary">LOC136083924</name>
</gene>
<evidence type="ECO:0000259" key="4">
    <source>
        <dbReference type="PROSITE" id="PS51135"/>
    </source>
</evidence>
<evidence type="ECO:0000256" key="1">
    <source>
        <dbReference type="ARBA" id="ARBA00022703"/>
    </source>
</evidence>
<accession>A0ABM4CE34</accession>
<organism evidence="5 6">
    <name type="scientific">Hydra vulgaris</name>
    <name type="common">Hydra</name>
    <name type="synonym">Hydra attenuata</name>
    <dbReference type="NCBI Taxonomy" id="6087"/>
    <lineage>
        <taxon>Eukaryota</taxon>
        <taxon>Metazoa</taxon>
        <taxon>Cnidaria</taxon>
        <taxon>Hydrozoa</taxon>
        <taxon>Hydroidolina</taxon>
        <taxon>Anthoathecata</taxon>
        <taxon>Aplanulata</taxon>
        <taxon>Hydridae</taxon>
        <taxon>Hydra</taxon>
    </lineage>
</organism>
<dbReference type="Pfam" id="PF02017">
    <property type="entry name" value="CIDE-N"/>
    <property type="match status" value="1"/>
</dbReference>
<evidence type="ECO:0000256" key="3">
    <source>
        <dbReference type="SAM" id="MobiDB-lite"/>
    </source>
</evidence>
<feature type="domain" description="CIDE-N" evidence="4">
    <location>
        <begin position="7"/>
        <end position="85"/>
    </location>
</feature>
<dbReference type="InterPro" id="IPR003508">
    <property type="entry name" value="CIDE-N_dom"/>
</dbReference>
<protein>
    <submittedName>
        <fullName evidence="6">Uncharacterized protein LOC136083924</fullName>
    </submittedName>
</protein>
<dbReference type="RefSeq" id="XP_065659940.1">
    <property type="nucleotide sequence ID" value="XM_065803868.1"/>
</dbReference>
<name>A0ABM4CE34_HYDVU</name>
<sequence length="133" mass="14792">MDNSVLLIHVYNQDRSKKKLIPYKPEQGVDELLSTVCRKFDIGADSSLKFVLDSDGCEIDPDDFPIVLRSDMSVVILKPSECWKEKVQECQSITKDTLLSRTNVSNEGSNISQVTTPITPSSEASNRDITGIN</sequence>
<feature type="region of interest" description="Disordered" evidence="3">
    <location>
        <begin position="104"/>
        <end position="133"/>
    </location>
</feature>
<dbReference type="Gene3D" id="3.10.20.10">
    <property type="match status" value="1"/>
</dbReference>
<reference evidence="6" key="1">
    <citation type="submission" date="2025-08" db="UniProtKB">
        <authorList>
            <consortium name="RefSeq"/>
        </authorList>
    </citation>
    <scope>IDENTIFICATION</scope>
</reference>
<dbReference type="SUPFAM" id="SSF54277">
    <property type="entry name" value="CAD &amp; PB1 domains"/>
    <property type="match status" value="1"/>
</dbReference>
<keyword evidence="5" id="KW-1185">Reference proteome</keyword>
<proteinExistence type="predicted"/>